<feature type="compositionally biased region" description="Acidic residues" evidence="1">
    <location>
        <begin position="932"/>
        <end position="1004"/>
    </location>
</feature>
<feature type="region of interest" description="Disordered" evidence="1">
    <location>
        <begin position="899"/>
        <end position="1005"/>
    </location>
</feature>
<organism evidence="2 3">
    <name type="scientific">Trypanosoma equiperdum</name>
    <dbReference type="NCBI Taxonomy" id="5694"/>
    <lineage>
        <taxon>Eukaryota</taxon>
        <taxon>Discoba</taxon>
        <taxon>Euglenozoa</taxon>
        <taxon>Kinetoplastea</taxon>
        <taxon>Metakinetoplastina</taxon>
        <taxon>Trypanosomatida</taxon>
        <taxon>Trypanosomatidae</taxon>
        <taxon>Trypanosoma</taxon>
    </lineage>
</organism>
<keyword evidence="3" id="KW-1185">Reference proteome</keyword>
<feature type="region of interest" description="Disordered" evidence="1">
    <location>
        <begin position="346"/>
        <end position="376"/>
    </location>
</feature>
<dbReference type="PANTHER" id="PTHR35711:SF1">
    <property type="entry name" value="ECTODERMAL, ISOFORM F"/>
    <property type="match status" value="1"/>
</dbReference>
<evidence type="ECO:0000313" key="3">
    <source>
        <dbReference type="Proteomes" id="UP000195570"/>
    </source>
</evidence>
<feature type="compositionally biased region" description="Basic and acidic residues" evidence="1">
    <location>
        <begin position="201"/>
        <end position="212"/>
    </location>
</feature>
<dbReference type="GeneID" id="92378403"/>
<feature type="compositionally biased region" description="Basic and acidic residues" evidence="1">
    <location>
        <begin position="346"/>
        <end position="358"/>
    </location>
</feature>
<dbReference type="RefSeq" id="XP_067083331.1">
    <property type="nucleotide sequence ID" value="XM_067227230.1"/>
</dbReference>
<dbReference type="VEuPathDB" id="TriTrypDB:TEOVI_000446300"/>
<comment type="caution">
    <text evidence="2">The sequence shown here is derived from an EMBL/GenBank/DDBJ whole genome shotgun (WGS) entry which is preliminary data.</text>
</comment>
<feature type="region of interest" description="Disordered" evidence="1">
    <location>
        <begin position="170"/>
        <end position="217"/>
    </location>
</feature>
<sequence length="1481" mass="168756">MSGSFAQHGSKGGTSGGPRRNVKPSAKMGKATNVKKEAKRYHKEKYAREQVERRGHHAQQHTAVGNHEGRSHQRSARTKDIDIHLAAKVSSELRSDLSSFKTRLNATNIFGVDLSEIFKFVPPPFIQQHLPEDVRSLRSYLSKFERGAPNSVQAFIVWYEWAEYELNKGKGRGGGTKKHYDNKAQGLTSGDEEEEAAAASDQKDGEQVETHGKVSRSRAVLAKNVKEREHVRALLQMCLRHNSTRRKEGQHSLINHLKAKLVDGVDCRSLKSMRDTAHHALPYALSRMLLGMVTEDMAMIVLHAHILFLALRETDITPSIVLSLIGEEIALDARLKVTKARLEARAARRDTQGEQQKEDQEDWDDFDPDTINDPTRGERNQRIVAAVFAMGAVVANRGKMRVEDARHAAQYLCFAYVEQKATRVMTAALLLITLQKFPKLWEDESVMEWISYAFFLYPKLEYFRPEGVQLLLRLMAMETKPPAIKKFLPTTVQKYAAMDPLEPATVEQIANALFRKEQVIAVYPMVHPVWDDWFDLLVQRCAAGESLQEHLSTMMHNAIAPYRRGNSDIPRRALFQQLVARLGQLVVKNDDADQRQEMLKIASQAVGYGRKIVAKASDPNELRMMPLEMLDAKVRDLIKQYFCIRDSDLSAHANRTWVLRELRACLSVPLREGVTCTYVDEAVRALLRFGFYPTPKSGDEKCMNRAIYLFSDVFSFTYTAALSRPKCTLSALSVIRDYLAAEEKGITRYTTGATERNFRKARNCIVEALESSSTRSVLFYEERDIHVLLVLLFLILSTDDPSNEEAKNLANSTVPDLCQFFRTGTLETLDLFYDVLMALVMRPSSALHVLPLMVCVRRIATGYLLRFARYVRERPTLDLVLAPLREAYHTDDRELIRQAKAKGVAAEAEDSSADEEEGDEEDENNEGTQVDEKDEDEEDEGGDVPSEDEADKTETETETEADESEEPTEEDEATEPEEGADEEQLNPDVEDEESDTGDEEEEEAPTQQYIDALKGMIGNVDLQFVYPTDTANKEKGDVVRAIQVATRVGVAMRSPLTVHIFQVLLAVCRENVKAADDVIFNSTVSSLQMLMMTKNRYFGRFLVAESLFQLLSDIQSYCRKLDRVLVNKESRSARHALVVRRRMTRLKDVALRVFHFIAFLAHKNHAGEDVRVTLMEFYKSIFCDRGWDGKKRMPSVKRDMHHYRHGFAWALLPAALEKFSEVEVLEGPQRVRVFQGCCQMVEAVLPRLSGLGATLRASAASAISSFLQSVTPTSVYNMKYTLLYDYLHCLKMVLKYNSRVQLDTAWASNIVKEVVDDDSLMTSAATIRLLAAMEHLLNLTPRARETKAPSPVSVLYKQYEKSGRKEKAAFYRRAKRVREKVVRALAAHRNGELTDEEKAAKRRRRETLRINDRLERQMIRTERSQILTKEEREEKRKRIMVAKQERIAKNRERKRRLHEQREKAFQRWREQKLAAAAVADE</sequence>
<proteinExistence type="predicted"/>
<feature type="compositionally biased region" description="Basic and acidic residues" evidence="1">
    <location>
        <begin position="44"/>
        <end position="53"/>
    </location>
</feature>
<dbReference type="EMBL" id="CZPT02001923">
    <property type="protein sequence ID" value="SCU72879.1"/>
    <property type="molecule type" value="Genomic_DNA"/>
</dbReference>
<reference evidence="2" key="1">
    <citation type="submission" date="2016-09" db="EMBL/GenBank/DDBJ databases">
        <authorList>
            <person name="Hebert L."/>
            <person name="Moumen B."/>
        </authorList>
    </citation>
    <scope>NUCLEOTIDE SEQUENCE [LARGE SCALE GENOMIC DNA]</scope>
    <source>
        <strain evidence="2">OVI</strain>
    </source>
</reference>
<accession>A0A1G4IKL1</accession>
<gene>
    <name evidence="2" type="ORF">TEOVI_000446300</name>
</gene>
<feature type="compositionally biased region" description="Basic and acidic residues" evidence="1">
    <location>
        <begin position="67"/>
        <end position="77"/>
    </location>
</feature>
<dbReference type="Proteomes" id="UP000195570">
    <property type="component" value="Unassembled WGS sequence"/>
</dbReference>
<name>A0A1G4IKL1_TRYEQ</name>
<dbReference type="PANTHER" id="PTHR35711">
    <property type="entry name" value="EXPRESSED PROTEIN"/>
    <property type="match status" value="1"/>
</dbReference>
<feature type="region of interest" description="Disordered" evidence="1">
    <location>
        <begin position="1"/>
        <end position="77"/>
    </location>
</feature>
<protein>
    <submittedName>
        <fullName evidence="2">Uncharacterized protein</fullName>
    </submittedName>
</protein>
<feature type="compositionally biased region" description="Acidic residues" evidence="1">
    <location>
        <begin position="359"/>
        <end position="370"/>
    </location>
</feature>
<evidence type="ECO:0000313" key="2">
    <source>
        <dbReference type="EMBL" id="SCU72879.1"/>
    </source>
</evidence>
<evidence type="ECO:0000256" key="1">
    <source>
        <dbReference type="SAM" id="MobiDB-lite"/>
    </source>
</evidence>
<feature type="compositionally biased region" description="Acidic residues" evidence="1">
    <location>
        <begin position="907"/>
        <end position="925"/>
    </location>
</feature>